<name>A0A9P5EBI5_9HYPO</name>
<gene>
    <name evidence="1" type="ORF">FAGAP_9277</name>
</gene>
<evidence type="ECO:0000313" key="1">
    <source>
        <dbReference type="EMBL" id="KAF4494587.1"/>
    </source>
</evidence>
<dbReference type="EMBL" id="LUFC02000747">
    <property type="protein sequence ID" value="KAF4494587.1"/>
    <property type="molecule type" value="Genomic_DNA"/>
</dbReference>
<organism evidence="1 2">
    <name type="scientific">Fusarium agapanthi</name>
    <dbReference type="NCBI Taxonomy" id="1803897"/>
    <lineage>
        <taxon>Eukaryota</taxon>
        <taxon>Fungi</taxon>
        <taxon>Dikarya</taxon>
        <taxon>Ascomycota</taxon>
        <taxon>Pezizomycotina</taxon>
        <taxon>Sordariomycetes</taxon>
        <taxon>Hypocreomycetidae</taxon>
        <taxon>Hypocreales</taxon>
        <taxon>Nectriaceae</taxon>
        <taxon>Fusarium</taxon>
        <taxon>Fusarium fujikuroi species complex</taxon>
    </lineage>
</organism>
<proteinExistence type="predicted"/>
<dbReference type="AlphaFoldDB" id="A0A9P5EBI5"/>
<sequence>MSGGRIIRWAGRGHPRRSGRPQRAQGPDACGPCLGLQFPYTPTEFLHAHGFTVCCMGVYSEEERYASVMDRLKAKVAKSVADQAFYQASYDLLITDKIPAAGLPEGVRDTIIENYKQLHNTAWPKLMYTVQAEKETRIVDPRDVLSIPIYNQPVQIARQVQVTIGDRLENFRVIQFLFMRCGRWFLGYSPGTFIFRYSNPLPFTEELNITPSTMNFTYEGQVPRSSFEHRLRLISLWKPASELFFSEIALLCGRYHKANYPRHEFLRSRAVIGPDTFRDILEDWTSCSQRTNFVFPAQVTKDYIWKHATTQEVAWLILRLKDVPEVYEGVQSPDLEYLLTNVTGLSLQVLAGHWNTQLEAMAWHHFCYGNRRELFIYENQGQSVSLQPSSTVHFTTTHI</sequence>
<reference evidence="1" key="1">
    <citation type="submission" date="2020-01" db="EMBL/GenBank/DDBJ databases">
        <title>Identification and distribution of gene clusters putatively required for synthesis of sphingolipid metabolism inhibitors in phylogenetically diverse species of the filamentous fungus Fusarium.</title>
        <authorList>
            <person name="Kim H.-S."/>
            <person name="Busman M."/>
            <person name="Brown D.W."/>
            <person name="Divon H."/>
            <person name="Uhlig S."/>
            <person name="Proctor R.H."/>
        </authorList>
    </citation>
    <scope>NUCLEOTIDE SEQUENCE</scope>
    <source>
        <strain evidence="1">NRRL 31653</strain>
    </source>
</reference>
<dbReference type="OrthoDB" id="5104015at2759"/>
<keyword evidence="2" id="KW-1185">Reference proteome</keyword>
<dbReference type="Proteomes" id="UP000737391">
    <property type="component" value="Unassembled WGS sequence"/>
</dbReference>
<protein>
    <submittedName>
        <fullName evidence="1">Ring finger</fullName>
    </submittedName>
</protein>
<evidence type="ECO:0000313" key="2">
    <source>
        <dbReference type="Proteomes" id="UP000737391"/>
    </source>
</evidence>
<accession>A0A9P5EBI5</accession>
<comment type="caution">
    <text evidence="1">The sequence shown here is derived from an EMBL/GenBank/DDBJ whole genome shotgun (WGS) entry which is preliminary data.</text>
</comment>